<evidence type="ECO:0000259" key="4">
    <source>
        <dbReference type="PROSITE" id="PS50280"/>
    </source>
</evidence>
<dbReference type="AlphaFoldDB" id="A0A5K1V173"/>
<dbReference type="VEuPathDB" id="AmoebaDB:EHI7A_024180"/>
<dbReference type="VEuPathDB" id="AmoebaDB:EHI5A_004190"/>
<dbReference type="Gene3D" id="3.90.1420.10">
    <property type="entry name" value="Rubisco LSMT, substrate-binding domain"/>
    <property type="match status" value="1"/>
</dbReference>
<dbReference type="GO" id="GO:0005634">
    <property type="term" value="C:nucleus"/>
    <property type="evidence" value="ECO:0007669"/>
    <property type="project" value="TreeGrafter"/>
</dbReference>
<reference evidence="5 6" key="1">
    <citation type="submission" date="2016-05" db="EMBL/GenBank/DDBJ databases">
        <title>First whole genome sequencing of Entamoeba histolytica HM1:IMSS-clone-6.</title>
        <authorList>
            <person name="Mukherjee Avik.K."/>
            <person name="Izumyama S."/>
            <person name="Nakada-Tsukui K."/>
            <person name="Nozaki T."/>
        </authorList>
    </citation>
    <scope>NUCLEOTIDE SEQUENCE [LARGE SCALE GENOMIC DNA]</scope>
    <source>
        <strain evidence="5 6">HM1:IMSS clone 6</strain>
    </source>
</reference>
<gene>
    <name evidence="5" type="ORF">CL6EHI_148490</name>
</gene>
<dbReference type="InterPro" id="IPR001214">
    <property type="entry name" value="SET_dom"/>
</dbReference>
<evidence type="ECO:0000256" key="1">
    <source>
        <dbReference type="ARBA" id="ARBA00022603"/>
    </source>
</evidence>
<dbReference type="Proteomes" id="UP000078387">
    <property type="component" value="Unassembled WGS sequence"/>
</dbReference>
<dbReference type="VEuPathDB" id="AmoebaDB:KM1_054440"/>
<comment type="caution">
    <text evidence="5">The sequence shown here is derived from an EMBL/GenBank/DDBJ whole genome shotgun (WGS) entry which is preliminary data.</text>
</comment>
<dbReference type="VEuPathDB" id="AmoebaDB:EHI_148490"/>
<dbReference type="GO" id="GO:0016279">
    <property type="term" value="F:protein-lysine N-methyltransferase activity"/>
    <property type="evidence" value="ECO:0007669"/>
    <property type="project" value="TreeGrafter"/>
</dbReference>
<dbReference type="EMBL" id="BDEQ01000001">
    <property type="protein sequence ID" value="GAT91687.1"/>
    <property type="molecule type" value="Genomic_DNA"/>
</dbReference>
<organism evidence="5 6">
    <name type="scientific">Entamoeba histolytica</name>
    <dbReference type="NCBI Taxonomy" id="5759"/>
    <lineage>
        <taxon>Eukaryota</taxon>
        <taxon>Amoebozoa</taxon>
        <taxon>Evosea</taxon>
        <taxon>Archamoebae</taxon>
        <taxon>Mastigamoebida</taxon>
        <taxon>Entamoebidae</taxon>
        <taxon>Entamoeba</taxon>
    </lineage>
</organism>
<dbReference type="Gene3D" id="3.90.1410.10">
    <property type="entry name" value="set domain protein methyltransferase, domain 1"/>
    <property type="match status" value="1"/>
</dbReference>
<evidence type="ECO:0000313" key="6">
    <source>
        <dbReference type="Proteomes" id="UP000078387"/>
    </source>
</evidence>
<dbReference type="SUPFAM" id="SSF82199">
    <property type="entry name" value="SET domain"/>
    <property type="match status" value="1"/>
</dbReference>
<name>A0A5K1V173_ENTHI</name>
<evidence type="ECO:0000256" key="3">
    <source>
        <dbReference type="ARBA" id="ARBA00022691"/>
    </source>
</evidence>
<dbReference type="PANTHER" id="PTHR13271">
    <property type="entry name" value="UNCHARACTERIZED PUTATIVE METHYLTRANSFERASE"/>
    <property type="match status" value="1"/>
</dbReference>
<dbReference type="FunFam" id="3.90.1410.10:FF:000036">
    <property type="entry name" value="[Ribulose-bisphosphate-carboxylase]-lysine N-methyltransferase"/>
    <property type="match status" value="1"/>
</dbReference>
<dbReference type="VEuPathDB" id="AmoebaDB:EHI8A_021270"/>
<dbReference type="FunFam" id="3.90.1420.10:FF:000014">
    <property type="entry name" value="[Ribulose-bisphosphate-carboxylase]-lysine N-methyltransferase, putative"/>
    <property type="match status" value="1"/>
</dbReference>
<sequence>MEDIKKWVIQNGGVIDGVDVKTFEGYGRGLCANKEFKKDEVIMSIPYSIQINRINLNHIWPEVKLPKFNEGDDDRDDLNGLVYLYLAVNKTNPKCFHWPYINVLPETYDCPLSYTIDELNLMKGTKLYAAVEKINAFLMKVVDYYNNKLIQQFPQYFQSFDDLFKRLQWAHQSFWSRAFLVIYPQPFGEVGSLIPFCDFSNHCTQAKVTYISNTQTETFSFQTNEELVKPGEQIFNNYRIRSNEKLLLGYGFVEENNPCDNLLLRIYFEVDDNQYNEIEEILKQEEIKSFDFFLKLDEDIPLELMRILRIVNLSIIESNQYFQGNINLNYVSDRNELAALRQLNRQLYHLLHLMEFKKEDFDCIHSSSINYHQKCALIYKKGIVDIIEHSMKLCQNATKRIRDQITSKDLKYETISCYDFLFENFCDNLNAWASQIHLFHPNIQYINENHHIVLKNISNKTLHSGEILISIPEHYILTSEIIKKENPKINQPSFILQCIEYLLSEDAQKKFPFIPLILKYIEAMTFYSNDFSEFEDVYFFDEINCVEDDGIQNYQAFMMNSNINISLPCFVGLFNFVDSHIITTSFGEFYNPLPILPKHNPYTCLEKEMKDSQIKLYNFNEIYPGEEICDNYQDDSSINQMIHFLSLSKEYLPLDYFDAKVFISNESAQPLYEELCVLNHLPTEIFLTQEQIRFDVFEKYIAIYSMSVNKVKLELKNKNTSIEGNRTKTIQYLHSELEVLQDFLPLVNEKISNAQEQNQINRIKQFKLIDMHLNEQINIVQNALKHLEIKN</sequence>
<dbReference type="InterPro" id="IPR046341">
    <property type="entry name" value="SET_dom_sf"/>
</dbReference>
<accession>A0A5K1V173</accession>
<dbReference type="InterPro" id="IPR050600">
    <property type="entry name" value="SETD3_SETD6_MTase"/>
</dbReference>
<keyword evidence="2" id="KW-0808">Transferase</keyword>
<dbReference type="PANTHER" id="PTHR13271:SF34">
    <property type="entry name" value="N-LYSINE METHYLTRANSFERASE SETD6"/>
    <property type="match status" value="1"/>
</dbReference>
<evidence type="ECO:0000313" key="5">
    <source>
        <dbReference type="EMBL" id="GAT91687.1"/>
    </source>
</evidence>
<dbReference type="OMA" id="PQYFQPF"/>
<dbReference type="PROSITE" id="PS50280">
    <property type="entry name" value="SET"/>
    <property type="match status" value="1"/>
</dbReference>
<dbReference type="SMR" id="A0A5K1V173"/>
<dbReference type="GO" id="GO:0032259">
    <property type="term" value="P:methylation"/>
    <property type="evidence" value="ECO:0007669"/>
    <property type="project" value="UniProtKB-KW"/>
</dbReference>
<evidence type="ECO:0000256" key="2">
    <source>
        <dbReference type="ARBA" id="ARBA00022679"/>
    </source>
</evidence>
<protein>
    <recommendedName>
        <fullName evidence="4">SET domain-containing protein</fullName>
    </recommendedName>
</protein>
<dbReference type="InterPro" id="IPR036464">
    <property type="entry name" value="Rubisco_LSMT_subst-bd_sf"/>
</dbReference>
<feature type="domain" description="SET" evidence="4">
    <location>
        <begin position="16"/>
        <end position="239"/>
    </location>
</feature>
<proteinExistence type="predicted"/>
<keyword evidence="3" id="KW-0949">S-adenosyl-L-methionine</keyword>
<keyword evidence="1" id="KW-0489">Methyltransferase</keyword>